<organism evidence="1 2">
    <name type="scientific">Mycobacterium phage Mindy</name>
    <dbReference type="NCBI Taxonomy" id="1647311"/>
    <lineage>
        <taxon>Viruses</taxon>
        <taxon>Duplodnaviria</taxon>
        <taxon>Heunggongvirae</taxon>
        <taxon>Uroviricota</taxon>
        <taxon>Caudoviricetes</taxon>
        <taxon>Kostyavirus</taxon>
        <taxon>Kostyavirus toto</taxon>
    </lineage>
</organism>
<name>A0A0F6WEW5_9CAUD</name>
<reference evidence="1 2" key="1">
    <citation type="journal article" date="2015" name="Genome Announc.">
        <title>Genome Sequence of Mycobacteriophage Mindy.</title>
        <authorList>
            <person name="Pope W.H."/>
            <person name="Bernstein N.I."/>
            <person name="Fasolas C.S."/>
            <person name="Mezghani N."/>
            <person name="Pressimone C.A."/>
            <person name="Selvakumar P."/>
            <person name="Stanton A.C."/>
            <person name="Lapin J.S."/>
            <person name="Prout A.K."/>
            <person name="Grubb S.R."/>
            <person name="Warner M.H."/>
            <person name="Bowman C.A."/>
            <person name="Russell D.A."/>
            <person name="Hatfull G.F."/>
        </authorList>
    </citation>
    <scope>NUCLEOTIDE SEQUENCE [LARGE SCALE GENOMIC DNA]</scope>
</reference>
<dbReference type="GeneID" id="26796338"/>
<sequence>MFGILSDTIRRVIFRKQIAAAMQRHPAGSARR</sequence>
<protein>
    <submittedName>
        <fullName evidence="1">Uncharacterized protein</fullName>
    </submittedName>
</protein>
<dbReference type="Proteomes" id="UP000201946">
    <property type="component" value="Segment"/>
</dbReference>
<dbReference type="RefSeq" id="YP_009225342.1">
    <property type="nucleotide sequence ID" value="NC_029093.1"/>
</dbReference>
<proteinExistence type="predicted"/>
<gene>
    <name evidence="1" type="primary">55</name>
    <name evidence="1" type="ORF">SEA_MINDY_55</name>
</gene>
<evidence type="ECO:0000313" key="1">
    <source>
        <dbReference type="EMBL" id="AKF15085.1"/>
    </source>
</evidence>
<accession>A0A0F6WEW5</accession>
<dbReference type="KEGG" id="vg:26796338"/>
<evidence type="ECO:0000313" key="2">
    <source>
        <dbReference type="Proteomes" id="UP000201946"/>
    </source>
</evidence>
<dbReference type="EMBL" id="KR080204">
    <property type="protein sequence ID" value="AKF15085.1"/>
    <property type="molecule type" value="Genomic_DNA"/>
</dbReference>